<organism evidence="1 2">
    <name type="scientific">Terrimesophilobacter mesophilus</name>
    <dbReference type="NCBI Taxonomy" id="433647"/>
    <lineage>
        <taxon>Bacteria</taxon>
        <taxon>Bacillati</taxon>
        <taxon>Actinomycetota</taxon>
        <taxon>Actinomycetes</taxon>
        <taxon>Micrococcales</taxon>
        <taxon>Microbacteriaceae</taxon>
        <taxon>Terrimesophilobacter</taxon>
    </lineage>
</organism>
<dbReference type="Pfam" id="PF14155">
    <property type="entry name" value="DUF4307"/>
    <property type="match status" value="1"/>
</dbReference>
<accession>A0A4R8VE57</accession>
<dbReference type="InterPro" id="IPR025443">
    <property type="entry name" value="DUF4307"/>
</dbReference>
<keyword evidence="2" id="KW-1185">Reference proteome</keyword>
<evidence type="ECO:0000313" key="1">
    <source>
        <dbReference type="EMBL" id="TFB80450.1"/>
    </source>
</evidence>
<reference evidence="1 2" key="1">
    <citation type="submission" date="2019-03" db="EMBL/GenBank/DDBJ databases">
        <title>Genomics of glacier-inhabiting Cryobacterium strains.</title>
        <authorList>
            <person name="Liu Q."/>
            <person name="Xin Y.-H."/>
        </authorList>
    </citation>
    <scope>NUCLEOTIDE SEQUENCE [LARGE SCALE GENOMIC DNA]</scope>
    <source>
        <strain evidence="1 2">CGMCC 1.10440</strain>
    </source>
</reference>
<sequence length="138" mass="14817">MAGTAIDAQAALDARYGRTPSAKRRDRLLLVIGAALVVLVFTAWVIWAGLDNGQGSLDAQDIAHSVVSDETVSITWQVSVGTGTPVSCALEAQNDLHAIVGWKIIELAPSSTYTTQYTEVIRTSQRAVTGLIYRCWLA</sequence>
<gene>
    <name evidence="1" type="ORF">E3N84_10665</name>
</gene>
<evidence type="ECO:0000313" key="2">
    <source>
        <dbReference type="Proteomes" id="UP000298488"/>
    </source>
</evidence>
<name>A0A4R8VE57_9MICO</name>
<proteinExistence type="predicted"/>
<dbReference type="RefSeq" id="WP_104096306.1">
    <property type="nucleotide sequence ID" value="NZ_JACHBP010000001.1"/>
</dbReference>
<dbReference type="OrthoDB" id="4793644at2"/>
<dbReference type="AlphaFoldDB" id="A0A4R8VE57"/>
<protein>
    <submittedName>
        <fullName evidence="1">DUF4307 domain-containing protein</fullName>
    </submittedName>
</protein>
<dbReference type="EMBL" id="SOFI01000003">
    <property type="protein sequence ID" value="TFB80450.1"/>
    <property type="molecule type" value="Genomic_DNA"/>
</dbReference>
<dbReference type="Proteomes" id="UP000298488">
    <property type="component" value="Unassembled WGS sequence"/>
</dbReference>
<comment type="caution">
    <text evidence="1">The sequence shown here is derived from an EMBL/GenBank/DDBJ whole genome shotgun (WGS) entry which is preliminary data.</text>
</comment>